<reference evidence="2" key="1">
    <citation type="journal article" name="BMC Genomics">
        <title>Long-read sequencing and de novo genome assembly of marine medaka (Oryzias melastigma).</title>
        <authorList>
            <person name="Liang P."/>
            <person name="Saqib H.S.A."/>
            <person name="Ni X."/>
            <person name="Shen Y."/>
        </authorList>
    </citation>
    <scope>NUCLEOTIDE SEQUENCE</scope>
    <source>
        <strain evidence="2">Bigg-433</strain>
    </source>
</reference>
<evidence type="ECO:0000256" key="1">
    <source>
        <dbReference type="SAM" id="MobiDB-lite"/>
    </source>
</evidence>
<organism evidence="2 3">
    <name type="scientific">Oryzias melastigma</name>
    <name type="common">Marine medaka</name>
    <dbReference type="NCBI Taxonomy" id="30732"/>
    <lineage>
        <taxon>Eukaryota</taxon>
        <taxon>Metazoa</taxon>
        <taxon>Chordata</taxon>
        <taxon>Craniata</taxon>
        <taxon>Vertebrata</taxon>
        <taxon>Euteleostomi</taxon>
        <taxon>Actinopterygii</taxon>
        <taxon>Neopterygii</taxon>
        <taxon>Teleostei</taxon>
        <taxon>Neoteleostei</taxon>
        <taxon>Acanthomorphata</taxon>
        <taxon>Ovalentaria</taxon>
        <taxon>Atherinomorphae</taxon>
        <taxon>Beloniformes</taxon>
        <taxon>Adrianichthyidae</taxon>
        <taxon>Oryziinae</taxon>
        <taxon>Oryzias</taxon>
    </lineage>
</organism>
<dbReference type="AlphaFoldDB" id="A0A834C1W9"/>
<dbReference type="EMBL" id="WKFB01000403">
    <property type="protein sequence ID" value="KAF6724162.1"/>
    <property type="molecule type" value="Genomic_DNA"/>
</dbReference>
<accession>A0A834C1W9</accession>
<sequence>MSSDRNPEVVGCDASIMKNVWEIRVRDFNQKLDLEQERLSKSALPVINQDWANRMTAKKTGYKRVEKKAKPSEDQTDADVWKSKQPLAPRVTPPRAAGAGVLGRTGVQGRGSSTAAPSYKEKKAQGKTFSKLQLLVSIDQTQPSNLVWGKAWKYNKSLPSADGGSTANLDWGQPWMFVTHQPSSEADKPWSDEPRMVDPQDFHMWRKPDYKNTEPKYLDVSLPIEDWQRSWNLSDKIKRDSSEDKNSPKQGFFTMLIETQHRNEALSSSEWMDSWQSIKAQDQHDHATTQSDNLLRQSDMQENYEEISPEWKESWMLVNHHGDSNFKSPLFENVNSPEWTKSWRIAQTGFRPSDSANADDLYNHGQQKDSHALTTNYRTSRDHYKDLTHLYTEFQGESQWNNSWQVLKNNSKPCEDIDKVLKAAKPEENALSAEKNVAKNQMGVCSADKVDPLYDQLKHEVIYQMKREMMKSKLLLLAQLQKTQLSSDWKESWKTLKHRIREERRRTEIRSSETSN</sequence>
<evidence type="ECO:0000313" key="3">
    <source>
        <dbReference type="Proteomes" id="UP000646548"/>
    </source>
</evidence>
<proteinExistence type="predicted"/>
<feature type="compositionally biased region" description="Gly residues" evidence="1">
    <location>
        <begin position="100"/>
        <end position="109"/>
    </location>
</feature>
<feature type="region of interest" description="Disordered" evidence="1">
    <location>
        <begin position="62"/>
        <end position="122"/>
    </location>
</feature>
<gene>
    <name evidence="2" type="ORF">FQA47_023877</name>
</gene>
<protein>
    <submittedName>
        <fullName evidence="2">Uncharacterized protein</fullName>
    </submittedName>
</protein>
<dbReference type="Proteomes" id="UP000646548">
    <property type="component" value="Unassembled WGS sequence"/>
</dbReference>
<comment type="caution">
    <text evidence="2">The sequence shown here is derived from an EMBL/GenBank/DDBJ whole genome shotgun (WGS) entry which is preliminary data.</text>
</comment>
<evidence type="ECO:0000313" key="2">
    <source>
        <dbReference type="EMBL" id="KAF6724162.1"/>
    </source>
</evidence>
<name>A0A834C1W9_ORYME</name>